<dbReference type="EMBL" id="VCHE01000262">
    <property type="protein sequence ID" value="KAB2568852.1"/>
    <property type="molecule type" value="Genomic_DNA"/>
</dbReference>
<protein>
    <submittedName>
        <fullName evidence="2">Uncharacterized protein</fullName>
    </submittedName>
</protein>
<organism evidence="2 3">
    <name type="scientific">Lasiodiplodia theobromae</name>
    <dbReference type="NCBI Taxonomy" id="45133"/>
    <lineage>
        <taxon>Eukaryota</taxon>
        <taxon>Fungi</taxon>
        <taxon>Dikarya</taxon>
        <taxon>Ascomycota</taxon>
        <taxon>Pezizomycotina</taxon>
        <taxon>Dothideomycetes</taxon>
        <taxon>Dothideomycetes incertae sedis</taxon>
        <taxon>Botryosphaeriales</taxon>
        <taxon>Botryosphaeriaceae</taxon>
        <taxon>Lasiodiplodia</taxon>
    </lineage>
</organism>
<proteinExistence type="predicted"/>
<evidence type="ECO:0000256" key="1">
    <source>
        <dbReference type="SAM" id="Phobius"/>
    </source>
</evidence>
<feature type="transmembrane region" description="Helical" evidence="1">
    <location>
        <begin position="12"/>
        <end position="31"/>
    </location>
</feature>
<dbReference type="Proteomes" id="UP000325902">
    <property type="component" value="Unassembled WGS sequence"/>
</dbReference>
<keyword evidence="1" id="KW-0812">Transmembrane</keyword>
<keyword evidence="1" id="KW-0472">Membrane</keyword>
<name>A0A5N5CU63_9PEZI</name>
<evidence type="ECO:0000313" key="3">
    <source>
        <dbReference type="Proteomes" id="UP000325902"/>
    </source>
</evidence>
<evidence type="ECO:0000313" key="2">
    <source>
        <dbReference type="EMBL" id="KAB2568852.1"/>
    </source>
</evidence>
<keyword evidence="3" id="KW-1185">Reference proteome</keyword>
<keyword evidence="1" id="KW-1133">Transmembrane helix</keyword>
<sequence length="107" mass="11840">RGTNPTPAVYFLVLFSIIFHGLSIPALDLLYKLLGVPPLIDAESGPVEVRPLSLHAAKPKNSAYVAKRGSVVVYNRFSRGVGRGDFENDDDMYALHERDAVKLREMV</sequence>
<accession>A0A5N5CU63</accession>
<gene>
    <name evidence="2" type="ORF">DBV05_g12463</name>
</gene>
<dbReference type="OrthoDB" id="5327978at2759"/>
<reference evidence="2 3" key="1">
    <citation type="journal article" date="2019" name="Sci. Rep.">
        <title>A multi-omics analysis of the grapevine pathogen Lasiodiplodia theobromae reveals that temperature affects the expression of virulence- and pathogenicity-related genes.</title>
        <authorList>
            <person name="Felix C."/>
            <person name="Meneses R."/>
            <person name="Goncalves M.F.M."/>
            <person name="Tilleman L."/>
            <person name="Duarte A.S."/>
            <person name="Jorrin-Novo J.V."/>
            <person name="Van de Peer Y."/>
            <person name="Deforce D."/>
            <person name="Van Nieuwerburgh F."/>
            <person name="Esteves A.C."/>
            <person name="Alves A."/>
        </authorList>
    </citation>
    <scope>NUCLEOTIDE SEQUENCE [LARGE SCALE GENOMIC DNA]</scope>
    <source>
        <strain evidence="2 3">LA-SOL3</strain>
    </source>
</reference>
<comment type="caution">
    <text evidence="2">The sequence shown here is derived from an EMBL/GenBank/DDBJ whole genome shotgun (WGS) entry which is preliminary data.</text>
</comment>
<dbReference type="AlphaFoldDB" id="A0A5N5CU63"/>
<feature type="non-terminal residue" evidence="2">
    <location>
        <position position="1"/>
    </location>
</feature>